<dbReference type="Gene3D" id="3.40.630.30">
    <property type="match status" value="1"/>
</dbReference>
<comment type="caution">
    <text evidence="2">The sequence shown here is derived from an EMBL/GenBank/DDBJ whole genome shotgun (WGS) entry which is preliminary data.</text>
</comment>
<dbReference type="SUPFAM" id="SSF55729">
    <property type="entry name" value="Acyl-CoA N-acyltransferases (Nat)"/>
    <property type="match status" value="1"/>
</dbReference>
<dbReference type="Proteomes" id="UP001600943">
    <property type="component" value="Unassembled WGS sequence"/>
</dbReference>
<reference evidence="2 3" key="1">
    <citation type="submission" date="2024-04" db="EMBL/GenBank/DDBJ databases">
        <title>Defined microbial consortia suppress multidrug-resistant proinflammatory Enterobacteriaceae via ecological control.</title>
        <authorList>
            <person name="Furuichi M."/>
            <person name="Kawaguchi T."/>
            <person name="Pust M."/>
            <person name="Yasuma K."/>
            <person name="Plichta D."/>
            <person name="Hasegawa N."/>
            <person name="Ohya T."/>
            <person name="Bhattarai S."/>
            <person name="Sasajima S."/>
            <person name="Aoto Y."/>
            <person name="Tuganbaev T."/>
            <person name="Yaginuma M."/>
            <person name="Ueda M."/>
            <person name="Okahashi N."/>
            <person name="Amafuji K."/>
            <person name="Kiridooshi Y."/>
            <person name="Sugita K."/>
            <person name="Strazar M."/>
            <person name="Skelly A."/>
            <person name="Suda W."/>
            <person name="Hattori M."/>
            <person name="Nakamoto N."/>
            <person name="Caballero S."/>
            <person name="Norman J."/>
            <person name="Olle B."/>
            <person name="Tanoue T."/>
            <person name="Arita M."/>
            <person name="Bucci V."/>
            <person name="Atarashi K."/>
            <person name="Xavier R."/>
            <person name="Honda K."/>
        </authorList>
    </citation>
    <scope>NUCLEOTIDE SEQUENCE [LARGE SCALE GENOMIC DNA]</scope>
    <source>
        <strain evidence="3">k04-0078-D8-1</strain>
    </source>
</reference>
<proteinExistence type="predicted"/>
<dbReference type="PROSITE" id="PS51186">
    <property type="entry name" value="GNAT"/>
    <property type="match status" value="1"/>
</dbReference>
<dbReference type="InterPro" id="IPR000182">
    <property type="entry name" value="GNAT_dom"/>
</dbReference>
<dbReference type="RefSeq" id="WP_390407095.1">
    <property type="nucleotide sequence ID" value="NZ_BAABYW010000001.1"/>
</dbReference>
<sequence>MLRKCGEEDRERLKEFLNEKPVYHTFLISDLDKYGFDKDFQTIYMQEEEGRCGRCIGVFLKYFYNLIVAGEDQELDHEAVSRLADDKITTIMGNAEVVQNVANRVGRRQRMTYNNLYIHEETERQEPADNKVRFADLDDVGRIYEFLMGFPEMKNLYSEKKMIENRISNMEGVHAIIEKQGRIVAHGNSAASAELTCMLGGICVGEGYRGRGYAKDIIRTLCREIHSQGKIPCMFAPENNPYTIFSELGFKIYGRWGVAQLI</sequence>
<keyword evidence="3" id="KW-1185">Reference proteome</keyword>
<name>A0ABQ0BD98_9FIRM</name>
<organism evidence="2 3">
    <name type="scientific">Blautia hominis</name>
    <dbReference type="NCBI Taxonomy" id="2025493"/>
    <lineage>
        <taxon>Bacteria</taxon>
        <taxon>Bacillati</taxon>
        <taxon>Bacillota</taxon>
        <taxon>Clostridia</taxon>
        <taxon>Lachnospirales</taxon>
        <taxon>Lachnospiraceae</taxon>
        <taxon>Blautia</taxon>
    </lineage>
</organism>
<gene>
    <name evidence="2" type="ORF">K040078D81_35400</name>
</gene>
<protein>
    <submittedName>
        <fullName evidence="2">GNAT family N-acetyltransferase</fullName>
    </submittedName>
</protein>
<evidence type="ECO:0000313" key="2">
    <source>
        <dbReference type="EMBL" id="GAA6409423.1"/>
    </source>
</evidence>
<dbReference type="CDD" id="cd04301">
    <property type="entry name" value="NAT_SF"/>
    <property type="match status" value="1"/>
</dbReference>
<evidence type="ECO:0000313" key="3">
    <source>
        <dbReference type="Proteomes" id="UP001600943"/>
    </source>
</evidence>
<dbReference type="Pfam" id="PF00583">
    <property type="entry name" value="Acetyltransf_1"/>
    <property type="match status" value="1"/>
</dbReference>
<accession>A0ABQ0BD98</accession>
<feature type="domain" description="N-acetyltransferase" evidence="1">
    <location>
        <begin position="130"/>
        <end position="262"/>
    </location>
</feature>
<dbReference type="EMBL" id="BAABYW010000001">
    <property type="protein sequence ID" value="GAA6409423.1"/>
    <property type="molecule type" value="Genomic_DNA"/>
</dbReference>
<evidence type="ECO:0000259" key="1">
    <source>
        <dbReference type="PROSITE" id="PS51186"/>
    </source>
</evidence>
<dbReference type="InterPro" id="IPR016181">
    <property type="entry name" value="Acyl_CoA_acyltransferase"/>
</dbReference>